<keyword evidence="2" id="KW-0812">Transmembrane</keyword>
<dbReference type="Proteomes" id="UP001165065">
    <property type="component" value="Unassembled WGS sequence"/>
</dbReference>
<dbReference type="OrthoDB" id="49238at2759"/>
<dbReference type="SUPFAM" id="SSF50156">
    <property type="entry name" value="PDZ domain-like"/>
    <property type="match status" value="1"/>
</dbReference>
<accession>A0A9W7GFE7</accession>
<organism evidence="4 5">
    <name type="scientific">Triparma columacea</name>
    <dbReference type="NCBI Taxonomy" id="722753"/>
    <lineage>
        <taxon>Eukaryota</taxon>
        <taxon>Sar</taxon>
        <taxon>Stramenopiles</taxon>
        <taxon>Ochrophyta</taxon>
        <taxon>Bolidophyceae</taxon>
        <taxon>Parmales</taxon>
        <taxon>Triparmaceae</taxon>
        <taxon>Triparma</taxon>
    </lineage>
</organism>
<evidence type="ECO:0000313" key="4">
    <source>
        <dbReference type="EMBL" id="GMI43033.1"/>
    </source>
</evidence>
<gene>
    <name evidence="4" type="ORF">TrCOL_g3873</name>
</gene>
<keyword evidence="2" id="KW-0472">Membrane</keyword>
<dbReference type="PANTHER" id="PTHR38909:SF1">
    <property type="entry name" value="G PROTEIN GAMMA DOMAIN-CONTAINING PROTEIN"/>
    <property type="match status" value="1"/>
</dbReference>
<sequence>MWNTAFQKAVAEALPAGTTASTPPVSSATQTGTSTNPPPTSEQANGLGAGAISGIVIGSVAFVAIVGVAFNEVIKKRNRAAAFNSESDGSDEFAGYDVERNTTRRRMAENVPVVGVAGVAGVVGVAGRGSPRGRNPPQQDLDFVRSEEEDGNAISSDLKSLEAKISKGNVNKSAQEDLAGVIAATSGRKPILDSMSSSYDNMTSNAELDIETVFAPAGKLGIVVDSSNGGPTVHSIRESSPLIGILNVGDKIISIDDINVSQMSAGGVTKLMGQKAQQSERKIAFQKSE</sequence>
<comment type="caution">
    <text evidence="4">The sequence shown here is derived from an EMBL/GenBank/DDBJ whole genome shotgun (WGS) entry which is preliminary data.</text>
</comment>
<dbReference type="AlphaFoldDB" id="A0A9W7GFE7"/>
<keyword evidence="2" id="KW-1133">Transmembrane helix</keyword>
<evidence type="ECO:0000256" key="1">
    <source>
        <dbReference type="SAM" id="MobiDB-lite"/>
    </source>
</evidence>
<dbReference type="InterPro" id="IPR001478">
    <property type="entry name" value="PDZ"/>
</dbReference>
<evidence type="ECO:0000259" key="3">
    <source>
        <dbReference type="PROSITE" id="PS50106"/>
    </source>
</evidence>
<protein>
    <recommendedName>
        <fullName evidence="3">PDZ domain-containing protein</fullName>
    </recommendedName>
</protein>
<dbReference type="PROSITE" id="PS50106">
    <property type="entry name" value="PDZ"/>
    <property type="match status" value="1"/>
</dbReference>
<evidence type="ECO:0000313" key="5">
    <source>
        <dbReference type="Proteomes" id="UP001165065"/>
    </source>
</evidence>
<proteinExistence type="predicted"/>
<feature type="transmembrane region" description="Helical" evidence="2">
    <location>
        <begin position="47"/>
        <end position="70"/>
    </location>
</feature>
<evidence type="ECO:0000256" key="2">
    <source>
        <dbReference type="SAM" id="Phobius"/>
    </source>
</evidence>
<name>A0A9W7GFE7_9STRA</name>
<dbReference type="EMBL" id="BRYA01001448">
    <property type="protein sequence ID" value="GMI43033.1"/>
    <property type="molecule type" value="Genomic_DNA"/>
</dbReference>
<dbReference type="Gene3D" id="2.30.42.10">
    <property type="match status" value="1"/>
</dbReference>
<feature type="region of interest" description="Disordered" evidence="1">
    <location>
        <begin position="15"/>
        <end position="45"/>
    </location>
</feature>
<reference evidence="5" key="1">
    <citation type="journal article" date="2023" name="Commun. Biol.">
        <title>Genome analysis of Parmales, the sister group of diatoms, reveals the evolutionary specialization of diatoms from phago-mixotrophs to photoautotrophs.</title>
        <authorList>
            <person name="Ban H."/>
            <person name="Sato S."/>
            <person name="Yoshikawa S."/>
            <person name="Yamada K."/>
            <person name="Nakamura Y."/>
            <person name="Ichinomiya M."/>
            <person name="Sato N."/>
            <person name="Blanc-Mathieu R."/>
            <person name="Endo H."/>
            <person name="Kuwata A."/>
            <person name="Ogata H."/>
        </authorList>
    </citation>
    <scope>NUCLEOTIDE SEQUENCE [LARGE SCALE GENOMIC DNA]</scope>
</reference>
<keyword evidence="5" id="KW-1185">Reference proteome</keyword>
<dbReference type="PANTHER" id="PTHR38909">
    <property type="entry name" value="G PROTEIN GAMMA DOMAIN-CONTAINING PROTEIN"/>
    <property type="match status" value="1"/>
</dbReference>
<feature type="compositionally biased region" description="Low complexity" evidence="1">
    <location>
        <begin position="15"/>
        <end position="31"/>
    </location>
</feature>
<feature type="domain" description="PDZ" evidence="3">
    <location>
        <begin position="209"/>
        <end position="264"/>
    </location>
</feature>
<dbReference type="InterPro" id="IPR036034">
    <property type="entry name" value="PDZ_sf"/>
</dbReference>